<dbReference type="AlphaFoldDB" id="A0A9D3W8J7"/>
<feature type="region of interest" description="Disordered" evidence="1">
    <location>
        <begin position="52"/>
        <end position="96"/>
    </location>
</feature>
<feature type="compositionally biased region" description="Polar residues" evidence="1">
    <location>
        <begin position="52"/>
        <end position="70"/>
    </location>
</feature>
<dbReference type="Proteomes" id="UP000828251">
    <property type="component" value="Unassembled WGS sequence"/>
</dbReference>
<name>A0A9D3W8J7_9ROSI</name>
<reference evidence="2 3" key="1">
    <citation type="journal article" date="2021" name="Plant Biotechnol. J.">
        <title>Multi-omics assisted identification of the key and species-specific regulatory components of drought-tolerant mechanisms in Gossypium stocksii.</title>
        <authorList>
            <person name="Yu D."/>
            <person name="Ke L."/>
            <person name="Zhang D."/>
            <person name="Wu Y."/>
            <person name="Sun Y."/>
            <person name="Mei J."/>
            <person name="Sun J."/>
            <person name="Sun Y."/>
        </authorList>
    </citation>
    <scope>NUCLEOTIDE SEQUENCE [LARGE SCALE GENOMIC DNA]</scope>
    <source>
        <strain evidence="3">cv. E1</strain>
        <tissue evidence="2">Leaf</tissue>
    </source>
</reference>
<comment type="caution">
    <text evidence="2">The sequence shown here is derived from an EMBL/GenBank/DDBJ whole genome shotgun (WGS) entry which is preliminary data.</text>
</comment>
<protein>
    <submittedName>
        <fullName evidence="2">Uncharacterized protein</fullName>
    </submittedName>
</protein>
<dbReference type="EMBL" id="JAIQCV010000003">
    <property type="protein sequence ID" value="KAH1114110.1"/>
    <property type="molecule type" value="Genomic_DNA"/>
</dbReference>
<gene>
    <name evidence="2" type="ORF">J1N35_007488</name>
</gene>
<sequence>MVVPLVVKKKSAKAKTDDEPIRWECRLERDVRFNMRLLDFMKPFMDTFMASQEAQSLQWPERSSSSSKGNTIAEEQEEEVKEKEDNEATEDGEFTS</sequence>
<keyword evidence="3" id="KW-1185">Reference proteome</keyword>
<feature type="compositionally biased region" description="Acidic residues" evidence="1">
    <location>
        <begin position="87"/>
        <end position="96"/>
    </location>
</feature>
<accession>A0A9D3W8J7</accession>
<evidence type="ECO:0000313" key="2">
    <source>
        <dbReference type="EMBL" id="KAH1114110.1"/>
    </source>
</evidence>
<evidence type="ECO:0000313" key="3">
    <source>
        <dbReference type="Proteomes" id="UP000828251"/>
    </source>
</evidence>
<proteinExistence type="predicted"/>
<evidence type="ECO:0000256" key="1">
    <source>
        <dbReference type="SAM" id="MobiDB-lite"/>
    </source>
</evidence>
<organism evidence="2 3">
    <name type="scientific">Gossypium stocksii</name>
    <dbReference type="NCBI Taxonomy" id="47602"/>
    <lineage>
        <taxon>Eukaryota</taxon>
        <taxon>Viridiplantae</taxon>
        <taxon>Streptophyta</taxon>
        <taxon>Embryophyta</taxon>
        <taxon>Tracheophyta</taxon>
        <taxon>Spermatophyta</taxon>
        <taxon>Magnoliopsida</taxon>
        <taxon>eudicotyledons</taxon>
        <taxon>Gunneridae</taxon>
        <taxon>Pentapetalae</taxon>
        <taxon>rosids</taxon>
        <taxon>malvids</taxon>
        <taxon>Malvales</taxon>
        <taxon>Malvaceae</taxon>
        <taxon>Malvoideae</taxon>
        <taxon>Gossypium</taxon>
    </lineage>
</organism>